<protein>
    <recommendedName>
        <fullName evidence="3">SMI1/KNR4 family protein</fullName>
    </recommendedName>
</protein>
<gene>
    <name evidence="1" type="ORF">EHS89_13455</name>
</gene>
<proteinExistence type="predicted"/>
<evidence type="ECO:0000313" key="2">
    <source>
        <dbReference type="Proteomes" id="UP000267535"/>
    </source>
</evidence>
<comment type="caution">
    <text evidence="1">The sequence shown here is derived from an EMBL/GenBank/DDBJ whole genome shotgun (WGS) entry which is preliminary data.</text>
</comment>
<dbReference type="RefSeq" id="WP_124926673.1">
    <property type="nucleotide sequence ID" value="NZ_BMOH01000002.1"/>
</dbReference>
<organism evidence="1 2">
    <name type="scientific">Amphritea balenae</name>
    <dbReference type="NCBI Taxonomy" id="452629"/>
    <lineage>
        <taxon>Bacteria</taxon>
        <taxon>Pseudomonadati</taxon>
        <taxon>Pseudomonadota</taxon>
        <taxon>Gammaproteobacteria</taxon>
        <taxon>Oceanospirillales</taxon>
        <taxon>Oceanospirillaceae</taxon>
        <taxon>Amphritea</taxon>
    </lineage>
</organism>
<evidence type="ECO:0000313" key="1">
    <source>
        <dbReference type="EMBL" id="RRC98612.1"/>
    </source>
</evidence>
<keyword evidence="2" id="KW-1185">Reference proteome</keyword>
<accession>A0A3P1SR20</accession>
<dbReference type="EMBL" id="RQXV01000007">
    <property type="protein sequence ID" value="RRC98612.1"/>
    <property type="molecule type" value="Genomic_DNA"/>
</dbReference>
<sequence length="289" mass="33302">MEHVLDLIRESYPEIFQLFQPVNANSELIKKAKIIGLPNDYYQLYSLVDGEVESSHGVFGLHRFLPLVESLENQITDPEALIDIPRKFQYDLFVPLFQTPGRQLIGYAKYGHQWDFAEYDVWLGKLNDQSLTTFLDSFYTKLKQGGYVTEQGINGLIDQAEKEAYSEANNTKPISGKSTEAERGDPIFEMPRLLEVLRKEFVIALPQDWSELLLDVEVYKKNGKPIVRCESYFKIGDHPAQYFELTSDFECTDVIARFQYLMEQEGQHWRKASLTFENGAGVKVCITDE</sequence>
<dbReference type="OrthoDB" id="9846590at2"/>
<reference evidence="1 2" key="1">
    <citation type="submission" date="2018-11" db="EMBL/GenBank/DDBJ databases">
        <title>The draft genome sequence of Amphritea balenae JAMM 1525T.</title>
        <authorList>
            <person name="Fang Z."/>
            <person name="Zhang Y."/>
            <person name="Han X."/>
        </authorList>
    </citation>
    <scope>NUCLEOTIDE SEQUENCE [LARGE SCALE GENOMIC DNA]</scope>
    <source>
        <strain evidence="1 2">JAMM 1525</strain>
    </source>
</reference>
<name>A0A3P1SR20_9GAMM</name>
<dbReference type="Proteomes" id="UP000267535">
    <property type="component" value="Unassembled WGS sequence"/>
</dbReference>
<evidence type="ECO:0008006" key="3">
    <source>
        <dbReference type="Google" id="ProtNLM"/>
    </source>
</evidence>
<dbReference type="AlphaFoldDB" id="A0A3P1SR20"/>